<dbReference type="OrthoDB" id="2690153at2759"/>
<evidence type="ECO:0000313" key="6">
    <source>
        <dbReference type="Proteomes" id="UP000813385"/>
    </source>
</evidence>
<dbReference type="InterPro" id="IPR050641">
    <property type="entry name" value="RIFMO-like"/>
</dbReference>
<protein>
    <submittedName>
        <fullName evidence="5">FAD dependent oxidoreductase</fullName>
    </submittedName>
</protein>
<keyword evidence="3" id="KW-0560">Oxidoreductase</keyword>
<keyword evidence="2" id="KW-0274">FAD</keyword>
<proteinExistence type="predicted"/>
<evidence type="ECO:0000313" key="5">
    <source>
        <dbReference type="EMBL" id="KAH7349500.1"/>
    </source>
</evidence>
<feature type="domain" description="FAD-binding" evidence="4">
    <location>
        <begin position="7"/>
        <end position="368"/>
    </location>
</feature>
<dbReference type="PRINTS" id="PR00420">
    <property type="entry name" value="RNGMNOXGNASE"/>
</dbReference>
<dbReference type="InterPro" id="IPR036188">
    <property type="entry name" value="FAD/NAD-bd_sf"/>
</dbReference>
<dbReference type="SUPFAM" id="SSF51905">
    <property type="entry name" value="FAD/NAD(P)-binding domain"/>
    <property type="match status" value="1"/>
</dbReference>
<gene>
    <name evidence="5" type="ORF">B0T11DRAFT_261370</name>
</gene>
<reference evidence="5" key="1">
    <citation type="journal article" date="2021" name="Nat. Commun.">
        <title>Genetic determinants of endophytism in the Arabidopsis root mycobiome.</title>
        <authorList>
            <person name="Mesny F."/>
            <person name="Miyauchi S."/>
            <person name="Thiergart T."/>
            <person name="Pickel B."/>
            <person name="Atanasova L."/>
            <person name="Karlsson M."/>
            <person name="Huettel B."/>
            <person name="Barry K.W."/>
            <person name="Haridas S."/>
            <person name="Chen C."/>
            <person name="Bauer D."/>
            <person name="Andreopoulos W."/>
            <person name="Pangilinan J."/>
            <person name="LaButti K."/>
            <person name="Riley R."/>
            <person name="Lipzen A."/>
            <person name="Clum A."/>
            <person name="Drula E."/>
            <person name="Henrissat B."/>
            <person name="Kohler A."/>
            <person name="Grigoriev I.V."/>
            <person name="Martin F.M."/>
            <person name="Hacquard S."/>
        </authorList>
    </citation>
    <scope>NUCLEOTIDE SEQUENCE</scope>
    <source>
        <strain evidence="5">MPI-CAGE-AT-0016</strain>
    </source>
</reference>
<dbReference type="Pfam" id="PF21274">
    <property type="entry name" value="Rng_hyd_C"/>
    <property type="match status" value="1"/>
</dbReference>
<dbReference type="GO" id="GO:0071949">
    <property type="term" value="F:FAD binding"/>
    <property type="evidence" value="ECO:0007669"/>
    <property type="project" value="InterPro"/>
</dbReference>
<dbReference type="PANTHER" id="PTHR43004:SF8">
    <property type="entry name" value="FAD-BINDING DOMAIN-CONTAINING PROTEIN-RELATED"/>
    <property type="match status" value="1"/>
</dbReference>
<keyword evidence="6" id="KW-1185">Reference proteome</keyword>
<evidence type="ECO:0000259" key="4">
    <source>
        <dbReference type="Pfam" id="PF01494"/>
    </source>
</evidence>
<evidence type="ECO:0000256" key="2">
    <source>
        <dbReference type="ARBA" id="ARBA00022827"/>
    </source>
</evidence>
<accession>A0A8K0T8Q9</accession>
<dbReference type="InterPro" id="IPR002938">
    <property type="entry name" value="FAD-bd"/>
</dbReference>
<sequence length="585" mass="64437">MTTTEEIPVLIIGAGPSGATLALLLGRLGVKALSISKHRGSANTPRAHIFNQRAMEVLRDAGIEDALAGIATPAHDMQHTSWLNALNGEEYGRLWAWGNKPEQKGDYEAASPCVMSDIPQSVLEPILVEEASKLGAEFRFYTEFVSFTDRGDGVDTILRDRETGNEYTVRSRYLIGADGARSKVLEQLAIPVVGRQINTAFNVHIRADLTKYIAHRPGSLNWVLNTQAPDWSAVGNFRMVRPWKEFVVSMHPATKDPNSFQPTTESLLRRLHEMIGDDSVPIEILSYFSWSINDQVAERWQDGRVLCIGDATHRHPPINGLGSNTCLSDAFNLAWKLAYVIQDKAAPSLLDTLTPERKPVGDAIVRRANDGMEAHRRLWAVLGLDTASRKEATALLESATPEGAEKRRQLREAIEGTEDEVQALGIQMNQVYAAKQTTAVVVEPGDKEPEFKGLNALRQVKLTTYPGYHLPHVWLAADSLSAKVSTLDLCGRGAFTLITGIGGEAWTAAAKTMTAEGDVTVNWFSVGFHCDYMDCYRDWEKVRGVGEEGVVLVRPDHFVAWRCGGMVGDPLGKLRYVLGRILGRA</sequence>
<dbReference type="EMBL" id="JAGPXD010000006">
    <property type="protein sequence ID" value="KAH7349500.1"/>
    <property type="molecule type" value="Genomic_DNA"/>
</dbReference>
<keyword evidence="1" id="KW-0285">Flavoprotein</keyword>
<name>A0A8K0T8Q9_9PEZI</name>
<dbReference type="GO" id="GO:0016709">
    <property type="term" value="F:oxidoreductase activity, acting on paired donors, with incorporation or reduction of molecular oxygen, NAD(P)H as one donor, and incorporation of one atom of oxygen"/>
    <property type="evidence" value="ECO:0007669"/>
    <property type="project" value="UniProtKB-ARBA"/>
</dbReference>
<comment type="caution">
    <text evidence="5">The sequence shown here is derived from an EMBL/GenBank/DDBJ whole genome shotgun (WGS) entry which is preliminary data.</text>
</comment>
<evidence type="ECO:0000256" key="3">
    <source>
        <dbReference type="ARBA" id="ARBA00023002"/>
    </source>
</evidence>
<dbReference type="Gene3D" id="3.50.50.60">
    <property type="entry name" value="FAD/NAD(P)-binding domain"/>
    <property type="match status" value="1"/>
</dbReference>
<organism evidence="5 6">
    <name type="scientific">Plectosphaerella cucumerina</name>
    <dbReference type="NCBI Taxonomy" id="40658"/>
    <lineage>
        <taxon>Eukaryota</taxon>
        <taxon>Fungi</taxon>
        <taxon>Dikarya</taxon>
        <taxon>Ascomycota</taxon>
        <taxon>Pezizomycotina</taxon>
        <taxon>Sordariomycetes</taxon>
        <taxon>Hypocreomycetidae</taxon>
        <taxon>Glomerellales</taxon>
        <taxon>Plectosphaerellaceae</taxon>
        <taxon>Plectosphaerella</taxon>
    </lineage>
</organism>
<dbReference type="Proteomes" id="UP000813385">
    <property type="component" value="Unassembled WGS sequence"/>
</dbReference>
<dbReference type="Gene3D" id="3.40.30.120">
    <property type="match status" value="1"/>
</dbReference>
<dbReference type="Gene3D" id="3.30.9.10">
    <property type="entry name" value="D-Amino Acid Oxidase, subunit A, domain 2"/>
    <property type="match status" value="1"/>
</dbReference>
<dbReference type="PANTHER" id="PTHR43004">
    <property type="entry name" value="TRK SYSTEM POTASSIUM UPTAKE PROTEIN"/>
    <property type="match status" value="1"/>
</dbReference>
<dbReference type="Pfam" id="PF01494">
    <property type="entry name" value="FAD_binding_3"/>
    <property type="match status" value="1"/>
</dbReference>
<dbReference type="AlphaFoldDB" id="A0A8K0T8Q9"/>
<evidence type="ECO:0000256" key="1">
    <source>
        <dbReference type="ARBA" id="ARBA00022630"/>
    </source>
</evidence>